<evidence type="ECO:0000313" key="1">
    <source>
        <dbReference type="EMBL" id="CRZ11868.1"/>
    </source>
</evidence>
<dbReference type="AlphaFoldDB" id="A0A0H5RD12"/>
<accession>A0A0H5RD12</accession>
<dbReference type="EMBL" id="HACM01011426">
    <property type="protein sequence ID" value="CRZ11868.1"/>
    <property type="molecule type" value="Transcribed_RNA"/>
</dbReference>
<sequence length="133" mass="14728">MTTILQHLRPYIVTSIAQTRLAAHAVVNQLVHTLNGSIVQYFPTIFDCVVEGRLEVIFLTKLSSNREQTAIGDKDDAAIQLLSLDSIQAMINNMSQEDIVQMGLKRVIDALTESANHEKSHGWQAKTALADLN</sequence>
<name>A0A0H5RD12_9EUKA</name>
<organism evidence="1">
    <name type="scientific">Spongospora subterranea</name>
    <dbReference type="NCBI Taxonomy" id="70186"/>
    <lineage>
        <taxon>Eukaryota</taxon>
        <taxon>Sar</taxon>
        <taxon>Rhizaria</taxon>
        <taxon>Endomyxa</taxon>
        <taxon>Phytomyxea</taxon>
        <taxon>Plasmodiophorida</taxon>
        <taxon>Plasmodiophoridae</taxon>
        <taxon>Spongospora</taxon>
    </lineage>
</organism>
<proteinExistence type="predicted"/>
<protein>
    <submittedName>
        <fullName evidence="1">Uncharacterized protein</fullName>
    </submittedName>
</protein>
<reference evidence="1" key="1">
    <citation type="submission" date="2015-04" db="EMBL/GenBank/DDBJ databases">
        <title>The genome sequence of the plant pathogenic Rhizarian Plasmodiophora brassicae reveals insights in its biotrophic life cycle and the origin of chitin synthesis.</title>
        <authorList>
            <person name="Schwelm A."/>
            <person name="Fogelqvist J."/>
            <person name="Knaust A."/>
            <person name="Julke S."/>
            <person name="Lilja T."/>
            <person name="Dhandapani V."/>
            <person name="Bonilla-Rosso G."/>
            <person name="Karlsson M."/>
            <person name="Shevchenko A."/>
            <person name="Choi S.R."/>
            <person name="Kim H.G."/>
            <person name="Park J.Y."/>
            <person name="Lim Y.P."/>
            <person name="Ludwig-Muller J."/>
            <person name="Dixelius C."/>
        </authorList>
    </citation>
    <scope>NUCLEOTIDE SEQUENCE</scope>
    <source>
        <tissue evidence="1">Potato root galls</tissue>
    </source>
</reference>